<dbReference type="SFLD" id="SFLDG00358">
    <property type="entry name" value="Main_(cytGST)"/>
    <property type="match status" value="1"/>
</dbReference>
<organism evidence="3 4">
    <name type="scientific">Paracoccus caeni</name>
    <dbReference type="NCBI Taxonomy" id="657651"/>
    <lineage>
        <taxon>Bacteria</taxon>
        <taxon>Pseudomonadati</taxon>
        <taxon>Pseudomonadota</taxon>
        <taxon>Alphaproteobacteria</taxon>
        <taxon>Rhodobacterales</taxon>
        <taxon>Paracoccaceae</taxon>
        <taxon>Paracoccus</taxon>
    </lineage>
</organism>
<name>A0A934SJF5_9RHOB</name>
<evidence type="ECO:0000313" key="3">
    <source>
        <dbReference type="EMBL" id="MBK4216244.1"/>
    </source>
</evidence>
<dbReference type="InterPro" id="IPR036282">
    <property type="entry name" value="Glutathione-S-Trfase_C_sf"/>
</dbReference>
<dbReference type="PROSITE" id="PS50405">
    <property type="entry name" value="GST_CTER"/>
    <property type="match status" value="1"/>
</dbReference>
<accession>A0A934SJF5</accession>
<dbReference type="Pfam" id="PF00043">
    <property type="entry name" value="GST_C"/>
    <property type="match status" value="1"/>
</dbReference>
<dbReference type="PANTHER" id="PTHR44051">
    <property type="entry name" value="GLUTATHIONE S-TRANSFERASE-RELATED"/>
    <property type="match status" value="1"/>
</dbReference>
<dbReference type="SUPFAM" id="SSF52833">
    <property type="entry name" value="Thioredoxin-like"/>
    <property type="match status" value="1"/>
</dbReference>
<dbReference type="SFLD" id="SFLDS00019">
    <property type="entry name" value="Glutathione_Transferase_(cytos"/>
    <property type="match status" value="1"/>
</dbReference>
<dbReference type="InterPro" id="IPR036249">
    <property type="entry name" value="Thioredoxin-like_sf"/>
</dbReference>
<dbReference type="PANTHER" id="PTHR44051:SF8">
    <property type="entry name" value="GLUTATHIONE S-TRANSFERASE GSTA"/>
    <property type="match status" value="1"/>
</dbReference>
<gene>
    <name evidence="3" type="ORF">JJJ17_09935</name>
</gene>
<dbReference type="CDD" id="cd00570">
    <property type="entry name" value="GST_N_family"/>
    <property type="match status" value="1"/>
</dbReference>
<dbReference type="RefSeq" id="WP_200685958.1">
    <property type="nucleotide sequence ID" value="NZ_JAEPRQ010000003.1"/>
</dbReference>
<dbReference type="SUPFAM" id="SSF47616">
    <property type="entry name" value="GST C-terminal domain-like"/>
    <property type="match status" value="1"/>
</dbReference>
<sequence length="222" mass="25371">MSLTLYGHPLAAYCHKVLVALYENGTDFTFRHVDPSQQSERDLMLTLTPMGKMPALEDQARGETLAESSILIEYLDRHHPGPHPLLPRDPDKALTARLWDRFCDIHIANTMQQIVDARLFMAKEAEAYVTPYTTSQLDRAYRAADRQLQDRDWLAGDFSIADCAAVPALFYAGILHPFDAHPNLSAYFERLLTRPSVIRVLDEAKPWLVYFPFPERVPARFL</sequence>
<feature type="domain" description="GST C-terminal" evidence="2">
    <location>
        <begin position="88"/>
        <end position="213"/>
    </location>
</feature>
<dbReference type="Proteomes" id="UP000640485">
    <property type="component" value="Unassembled WGS sequence"/>
</dbReference>
<dbReference type="PROSITE" id="PS50404">
    <property type="entry name" value="GST_NTER"/>
    <property type="match status" value="1"/>
</dbReference>
<dbReference type="InterPro" id="IPR004045">
    <property type="entry name" value="Glutathione_S-Trfase_N"/>
</dbReference>
<protein>
    <submittedName>
        <fullName evidence="3">Glutathione S-transferase family protein</fullName>
    </submittedName>
</protein>
<keyword evidence="4" id="KW-1185">Reference proteome</keyword>
<evidence type="ECO:0000259" key="1">
    <source>
        <dbReference type="PROSITE" id="PS50404"/>
    </source>
</evidence>
<dbReference type="EMBL" id="JAEPRQ010000003">
    <property type="protein sequence ID" value="MBK4216244.1"/>
    <property type="molecule type" value="Genomic_DNA"/>
</dbReference>
<comment type="caution">
    <text evidence="3">The sequence shown here is derived from an EMBL/GenBank/DDBJ whole genome shotgun (WGS) entry which is preliminary data.</text>
</comment>
<feature type="domain" description="GST N-terminal" evidence="1">
    <location>
        <begin position="1"/>
        <end position="83"/>
    </location>
</feature>
<dbReference type="Gene3D" id="3.40.30.10">
    <property type="entry name" value="Glutaredoxin"/>
    <property type="match status" value="1"/>
</dbReference>
<evidence type="ECO:0000313" key="4">
    <source>
        <dbReference type="Proteomes" id="UP000640485"/>
    </source>
</evidence>
<reference evidence="3" key="1">
    <citation type="submission" date="2021-01" db="EMBL/GenBank/DDBJ databases">
        <title>Paracoccus amoyensis sp. nov., isolated from the surface seawater along the coast of Xiamen Island, China.</title>
        <authorList>
            <person name="Lyu L."/>
        </authorList>
    </citation>
    <scope>NUCLEOTIDE SEQUENCE</scope>
    <source>
        <strain evidence="3">MJ17</strain>
    </source>
</reference>
<dbReference type="Gene3D" id="1.20.1050.10">
    <property type="match status" value="1"/>
</dbReference>
<dbReference type="InterPro" id="IPR004046">
    <property type="entry name" value="GST_C"/>
</dbReference>
<dbReference type="InterPro" id="IPR010987">
    <property type="entry name" value="Glutathione-S-Trfase_C-like"/>
</dbReference>
<dbReference type="Pfam" id="PF13417">
    <property type="entry name" value="GST_N_3"/>
    <property type="match status" value="1"/>
</dbReference>
<dbReference type="AlphaFoldDB" id="A0A934SJF5"/>
<dbReference type="InterPro" id="IPR040079">
    <property type="entry name" value="Glutathione_S-Trfase"/>
</dbReference>
<evidence type="ECO:0000259" key="2">
    <source>
        <dbReference type="PROSITE" id="PS50405"/>
    </source>
</evidence>
<proteinExistence type="predicted"/>